<organism evidence="4 5">
    <name type="scientific">Novosphingobium album</name>
    <name type="common">ex Liu et al. 2023</name>
    <dbReference type="NCBI Taxonomy" id="3031130"/>
    <lineage>
        <taxon>Bacteria</taxon>
        <taxon>Pseudomonadati</taxon>
        <taxon>Pseudomonadota</taxon>
        <taxon>Alphaproteobacteria</taxon>
        <taxon>Sphingomonadales</taxon>
        <taxon>Sphingomonadaceae</taxon>
        <taxon>Novosphingobium</taxon>
    </lineage>
</organism>
<dbReference type="Pfam" id="PF01557">
    <property type="entry name" value="FAA_hydrolase"/>
    <property type="match status" value="1"/>
</dbReference>
<gene>
    <name evidence="4" type="ORF">PYV00_20265</name>
</gene>
<feature type="domain" description="Fumarylacetoacetase-like C-terminal" evidence="3">
    <location>
        <begin position="106"/>
        <end position="274"/>
    </location>
</feature>
<reference evidence="4 5" key="1">
    <citation type="submission" date="2023-03" db="EMBL/GenBank/DDBJ databases">
        <title>NovoSphingobium album sp. nov. isolated from polycyclic aromatic hydrocarbons- and heavy-metal polluted soil.</title>
        <authorList>
            <person name="Liu Z."/>
            <person name="Wang K."/>
        </authorList>
    </citation>
    <scope>NUCLEOTIDE SEQUENCE [LARGE SCALE GENOMIC DNA]</scope>
    <source>
        <strain evidence="4 5">H3SJ31-1</strain>
    </source>
</reference>
<name>A0ABT5WVZ4_9SPHN</name>
<dbReference type="PANTHER" id="PTHR42796:SF4">
    <property type="entry name" value="FUMARYLACETOACETATE HYDROLASE DOMAIN-CONTAINING PROTEIN 2A"/>
    <property type="match status" value="1"/>
</dbReference>
<dbReference type="SUPFAM" id="SSF56529">
    <property type="entry name" value="FAH"/>
    <property type="match status" value="1"/>
</dbReference>
<dbReference type="InterPro" id="IPR011234">
    <property type="entry name" value="Fumarylacetoacetase-like_C"/>
</dbReference>
<evidence type="ECO:0000313" key="4">
    <source>
        <dbReference type="EMBL" id="MDE8654032.1"/>
    </source>
</evidence>
<dbReference type="InterPro" id="IPR051121">
    <property type="entry name" value="FAH"/>
</dbReference>
<dbReference type="PANTHER" id="PTHR42796">
    <property type="entry name" value="FUMARYLACETOACETATE HYDROLASE DOMAIN-CONTAINING PROTEIN 2A-RELATED"/>
    <property type="match status" value="1"/>
</dbReference>
<dbReference type="Gene3D" id="3.90.850.10">
    <property type="entry name" value="Fumarylacetoacetase-like, C-terminal domain"/>
    <property type="match status" value="1"/>
</dbReference>
<dbReference type="EMBL" id="JARESE010000070">
    <property type="protein sequence ID" value="MDE8654032.1"/>
    <property type="molecule type" value="Genomic_DNA"/>
</dbReference>
<evidence type="ECO:0000313" key="5">
    <source>
        <dbReference type="Proteomes" id="UP001216253"/>
    </source>
</evidence>
<evidence type="ECO:0000256" key="2">
    <source>
        <dbReference type="ARBA" id="ARBA00022723"/>
    </source>
</evidence>
<comment type="caution">
    <text evidence="4">The sequence shown here is derived from an EMBL/GenBank/DDBJ whole genome shotgun (WGS) entry which is preliminary data.</text>
</comment>
<sequence>MRICRFVLESDSTATPRLGVVRDDGIHDVTLVTEVLPSLRWPLPPGDQFITSLADLRAPMAELAREAPAIPLDAVRLLSPVANPGKFVCGAGNWKHHGAPFGMLGFMFKVTSALSGPGEGVEISWPDRDTLHEPELACVIGRECRNVSEAEALDHVAGYCGAFDMTLKQQREDYAFCKSFDTYGMLGPWLVTADEIADPSTLSYRFWVNDELRGERAFADLTANPARMIAFASTVMTLYPGDVVLSGAADVAPVVAGDVMTLEIPGIGRMETRVSLSPHARSEAPVFA</sequence>
<comment type="similarity">
    <text evidence="1">Belongs to the FAH family.</text>
</comment>
<dbReference type="RefSeq" id="WP_275230148.1">
    <property type="nucleotide sequence ID" value="NZ_JARESE010000070.1"/>
</dbReference>
<proteinExistence type="inferred from homology"/>
<keyword evidence="4" id="KW-0378">Hydrolase</keyword>
<evidence type="ECO:0000259" key="3">
    <source>
        <dbReference type="Pfam" id="PF01557"/>
    </source>
</evidence>
<dbReference type="InterPro" id="IPR036663">
    <property type="entry name" value="Fumarylacetoacetase_C_sf"/>
</dbReference>
<keyword evidence="5" id="KW-1185">Reference proteome</keyword>
<dbReference type="Proteomes" id="UP001216253">
    <property type="component" value="Unassembled WGS sequence"/>
</dbReference>
<protein>
    <submittedName>
        <fullName evidence="4">Fumarylacetoacetate hydrolase family protein</fullName>
    </submittedName>
</protein>
<keyword evidence="2" id="KW-0479">Metal-binding</keyword>
<accession>A0ABT5WVZ4</accession>
<evidence type="ECO:0000256" key="1">
    <source>
        <dbReference type="ARBA" id="ARBA00010211"/>
    </source>
</evidence>
<dbReference type="GO" id="GO:0016787">
    <property type="term" value="F:hydrolase activity"/>
    <property type="evidence" value="ECO:0007669"/>
    <property type="project" value="UniProtKB-KW"/>
</dbReference>